<evidence type="ECO:0000256" key="1">
    <source>
        <dbReference type="SAM" id="MobiDB-lite"/>
    </source>
</evidence>
<proteinExistence type="predicted"/>
<dbReference type="OrthoDB" id="341300at2759"/>
<dbReference type="EMBL" id="CAACVS010000016">
    <property type="protein sequence ID" value="VEU34009.1"/>
    <property type="molecule type" value="Genomic_DNA"/>
</dbReference>
<organism evidence="2 3">
    <name type="scientific">Pseudo-nitzschia multistriata</name>
    <dbReference type="NCBI Taxonomy" id="183589"/>
    <lineage>
        <taxon>Eukaryota</taxon>
        <taxon>Sar</taxon>
        <taxon>Stramenopiles</taxon>
        <taxon>Ochrophyta</taxon>
        <taxon>Bacillariophyta</taxon>
        <taxon>Bacillariophyceae</taxon>
        <taxon>Bacillariophycidae</taxon>
        <taxon>Bacillariales</taxon>
        <taxon>Bacillariaceae</taxon>
        <taxon>Pseudo-nitzschia</taxon>
    </lineage>
</organism>
<keyword evidence="3" id="KW-1185">Reference proteome</keyword>
<protein>
    <submittedName>
        <fullName evidence="2">Uncharacterized protein</fullName>
    </submittedName>
</protein>
<evidence type="ECO:0000313" key="2">
    <source>
        <dbReference type="EMBL" id="VEU34009.1"/>
    </source>
</evidence>
<name>A0A448YWD3_9STRA</name>
<sequence>MNPRRCIRVPFCVPPRFRLSRTPTSGCRNPPQTKPWPSPAVATRILSACALSVAASAWWWWYGDRCVFARGSEDGGSSSSSSSRRGDRNRCHSVPIGSLPVADQKSIASARKWNAPWQKIAEHSASTSMVATTHCCSAEHRNDGKPKPKPKPKHRDPPSVGMSCDTFLPHNEMNAYLRETCDIEVAMARERMAIELPGRWR</sequence>
<dbReference type="AlphaFoldDB" id="A0A448YWD3"/>
<feature type="region of interest" description="Disordered" evidence="1">
    <location>
        <begin position="138"/>
        <end position="161"/>
    </location>
</feature>
<gene>
    <name evidence="2" type="ORF">PSNMU_V1.4_AUG-EV-PASAV3_0005990</name>
</gene>
<feature type="region of interest" description="Disordered" evidence="1">
    <location>
        <begin position="72"/>
        <end position="97"/>
    </location>
</feature>
<evidence type="ECO:0000313" key="3">
    <source>
        <dbReference type="Proteomes" id="UP000291116"/>
    </source>
</evidence>
<dbReference type="Proteomes" id="UP000291116">
    <property type="component" value="Unassembled WGS sequence"/>
</dbReference>
<accession>A0A448YWD3</accession>
<reference evidence="2 3" key="1">
    <citation type="submission" date="2019-01" db="EMBL/GenBank/DDBJ databases">
        <authorList>
            <person name="Ferrante I. M."/>
        </authorList>
    </citation>
    <scope>NUCLEOTIDE SEQUENCE [LARGE SCALE GENOMIC DNA]</scope>
    <source>
        <strain evidence="2 3">B856</strain>
    </source>
</reference>